<evidence type="ECO:0000313" key="2">
    <source>
        <dbReference type="EMBL" id="KAK4142663.1"/>
    </source>
</evidence>
<accession>A0AAN6V0R8</accession>
<sequence>MQLTTITLTLLGLAATALAVSATQTSRALPPVSTSLPCTNGYWSCSGSNLRVCSNGNWVLSAVCSSAGCCSVTDGGLNAHCTC</sequence>
<gene>
    <name evidence="2" type="ORF">C8A04DRAFT_29615</name>
</gene>
<dbReference type="Proteomes" id="UP001302676">
    <property type="component" value="Unassembled WGS sequence"/>
</dbReference>
<evidence type="ECO:0000256" key="1">
    <source>
        <dbReference type="SAM" id="SignalP"/>
    </source>
</evidence>
<reference evidence="2" key="1">
    <citation type="journal article" date="2023" name="Mol. Phylogenet. Evol.">
        <title>Genome-scale phylogeny and comparative genomics of the fungal order Sordariales.</title>
        <authorList>
            <person name="Hensen N."/>
            <person name="Bonometti L."/>
            <person name="Westerberg I."/>
            <person name="Brannstrom I.O."/>
            <person name="Guillou S."/>
            <person name="Cros-Aarteil S."/>
            <person name="Calhoun S."/>
            <person name="Haridas S."/>
            <person name="Kuo A."/>
            <person name="Mondo S."/>
            <person name="Pangilinan J."/>
            <person name="Riley R."/>
            <person name="LaButti K."/>
            <person name="Andreopoulos B."/>
            <person name="Lipzen A."/>
            <person name="Chen C."/>
            <person name="Yan M."/>
            <person name="Daum C."/>
            <person name="Ng V."/>
            <person name="Clum A."/>
            <person name="Steindorff A."/>
            <person name="Ohm R.A."/>
            <person name="Martin F."/>
            <person name="Silar P."/>
            <person name="Natvig D.O."/>
            <person name="Lalanne C."/>
            <person name="Gautier V."/>
            <person name="Ament-Velasquez S.L."/>
            <person name="Kruys A."/>
            <person name="Hutchinson M.I."/>
            <person name="Powell A.J."/>
            <person name="Barry K."/>
            <person name="Miller A.N."/>
            <person name="Grigoriev I.V."/>
            <person name="Debuchy R."/>
            <person name="Gladieux P."/>
            <person name="Hiltunen Thoren M."/>
            <person name="Johannesson H."/>
        </authorList>
    </citation>
    <scope>NUCLEOTIDE SEQUENCE</scope>
    <source>
        <strain evidence="2">CBS 141.50</strain>
    </source>
</reference>
<protein>
    <submittedName>
        <fullName evidence="2">Uncharacterized protein</fullName>
    </submittedName>
</protein>
<feature type="chain" id="PRO_5042818674" evidence="1">
    <location>
        <begin position="20"/>
        <end position="83"/>
    </location>
</feature>
<evidence type="ECO:0000313" key="3">
    <source>
        <dbReference type="Proteomes" id="UP001302676"/>
    </source>
</evidence>
<organism evidence="2 3">
    <name type="scientific">Dichotomopilus funicola</name>
    <dbReference type="NCBI Taxonomy" id="1934379"/>
    <lineage>
        <taxon>Eukaryota</taxon>
        <taxon>Fungi</taxon>
        <taxon>Dikarya</taxon>
        <taxon>Ascomycota</taxon>
        <taxon>Pezizomycotina</taxon>
        <taxon>Sordariomycetes</taxon>
        <taxon>Sordariomycetidae</taxon>
        <taxon>Sordariales</taxon>
        <taxon>Chaetomiaceae</taxon>
        <taxon>Dichotomopilus</taxon>
    </lineage>
</organism>
<dbReference type="RefSeq" id="XP_062636034.1">
    <property type="nucleotide sequence ID" value="XM_062781069.1"/>
</dbReference>
<name>A0AAN6V0R8_9PEZI</name>
<dbReference type="EMBL" id="MU853594">
    <property type="protein sequence ID" value="KAK4142663.1"/>
    <property type="molecule type" value="Genomic_DNA"/>
</dbReference>
<comment type="caution">
    <text evidence="2">The sequence shown here is derived from an EMBL/GenBank/DDBJ whole genome shotgun (WGS) entry which is preliminary data.</text>
</comment>
<keyword evidence="1" id="KW-0732">Signal</keyword>
<dbReference type="AlphaFoldDB" id="A0AAN6V0R8"/>
<proteinExistence type="predicted"/>
<feature type="signal peptide" evidence="1">
    <location>
        <begin position="1"/>
        <end position="19"/>
    </location>
</feature>
<keyword evidence="3" id="KW-1185">Reference proteome</keyword>
<reference evidence="2" key="2">
    <citation type="submission" date="2023-05" db="EMBL/GenBank/DDBJ databases">
        <authorList>
            <consortium name="Lawrence Berkeley National Laboratory"/>
            <person name="Steindorff A."/>
            <person name="Hensen N."/>
            <person name="Bonometti L."/>
            <person name="Westerberg I."/>
            <person name="Brannstrom I.O."/>
            <person name="Guillou S."/>
            <person name="Cros-Aarteil S."/>
            <person name="Calhoun S."/>
            <person name="Haridas S."/>
            <person name="Kuo A."/>
            <person name="Mondo S."/>
            <person name="Pangilinan J."/>
            <person name="Riley R."/>
            <person name="Labutti K."/>
            <person name="Andreopoulos B."/>
            <person name="Lipzen A."/>
            <person name="Chen C."/>
            <person name="Yanf M."/>
            <person name="Daum C."/>
            <person name="Ng V."/>
            <person name="Clum A."/>
            <person name="Ohm R."/>
            <person name="Martin F."/>
            <person name="Silar P."/>
            <person name="Natvig D."/>
            <person name="Lalanne C."/>
            <person name="Gautier V."/>
            <person name="Ament-Velasquez S.L."/>
            <person name="Kruys A."/>
            <person name="Hutchinson M.I."/>
            <person name="Powell A.J."/>
            <person name="Barry K."/>
            <person name="Miller A.N."/>
            <person name="Grigoriev I.V."/>
            <person name="Debuchy R."/>
            <person name="Gladieux P."/>
            <person name="Thoren M.H."/>
            <person name="Johannesson H."/>
        </authorList>
    </citation>
    <scope>NUCLEOTIDE SEQUENCE</scope>
    <source>
        <strain evidence="2">CBS 141.50</strain>
    </source>
</reference>
<dbReference type="GeneID" id="87817682"/>